<keyword evidence="2" id="KW-0812">Transmembrane</keyword>
<accession>A0ABV3Z0P6</accession>
<reference evidence="3 4" key="1">
    <citation type="submission" date="2024-05" db="EMBL/GenBank/DDBJ databases">
        <title>Three bacterial strains, DH-69, EH-24, and ECK-19 isolated from coastal sediments.</title>
        <authorList>
            <person name="Ye Y.-Q."/>
            <person name="Du Z.-J."/>
        </authorList>
    </citation>
    <scope>NUCLEOTIDE SEQUENCE [LARGE SCALE GENOMIC DNA]</scope>
    <source>
        <strain evidence="3 4">ECK-19</strain>
    </source>
</reference>
<feature type="transmembrane region" description="Helical" evidence="2">
    <location>
        <begin position="106"/>
        <end position="126"/>
    </location>
</feature>
<feature type="region of interest" description="Disordered" evidence="1">
    <location>
        <begin position="441"/>
        <end position="473"/>
    </location>
</feature>
<feature type="transmembrane region" description="Helical" evidence="2">
    <location>
        <begin position="310"/>
        <end position="332"/>
    </location>
</feature>
<protein>
    <submittedName>
        <fullName evidence="3">Uncharacterized protein</fullName>
    </submittedName>
</protein>
<feature type="transmembrane region" description="Helical" evidence="2">
    <location>
        <begin position="271"/>
        <end position="290"/>
    </location>
</feature>
<feature type="region of interest" description="Disordered" evidence="1">
    <location>
        <begin position="382"/>
        <end position="418"/>
    </location>
</feature>
<dbReference type="RefSeq" id="WP_369312275.1">
    <property type="nucleotide sequence ID" value="NZ_JBEHZE010000001.1"/>
</dbReference>
<feature type="region of interest" description="Disordered" evidence="1">
    <location>
        <begin position="27"/>
        <end position="59"/>
    </location>
</feature>
<sequence length="473" mass="51088">MTGKTQKTMLHALQASANTAFARLRGQSNEAQPAPHASFENADPTQAFFPSDKSSDREGTLPLSARLEEAAQGIVRRSDDLRRAANGLSARIAERRAGEVTMLTQGLRFLIGSVWLAVAAWLFYGVMSARADGLSVTAGNIPVADAISLVEMFMIVAAAGLGGALTVGIFTRLMGNADNRRIRKEAEALGIEIANASAEFDRELTTLRKQMDNRSAQADAVSELSRAHLTALEACAYFREIAFLTGAEGDHAQRLFKGFLSRRGPSQSLPILDFGLGMFAGFILTVFFILPKPDPTEIMNALGIAQYPWAIQLILMGSFLYAIAGALMSLAAGPATESTAAAARTEALDALRSGFTAQEAPRPADVIRRIEDMLDVYRARVSGRGTAPTPTSGGRNEFAPKAADTNQTSFKAEDESLPEWRHRDSSVRFVETDFSGVPERWRTDAFSKKFSAPEGRNTGSKRGHGTLKNPQKN</sequence>
<dbReference type="Proteomes" id="UP001560685">
    <property type="component" value="Unassembled WGS sequence"/>
</dbReference>
<evidence type="ECO:0000313" key="4">
    <source>
        <dbReference type="Proteomes" id="UP001560685"/>
    </source>
</evidence>
<evidence type="ECO:0000313" key="3">
    <source>
        <dbReference type="EMBL" id="MEX6632349.1"/>
    </source>
</evidence>
<dbReference type="EMBL" id="JBEHZE010000001">
    <property type="protein sequence ID" value="MEX6632349.1"/>
    <property type="molecule type" value="Genomic_DNA"/>
</dbReference>
<keyword evidence="2" id="KW-0472">Membrane</keyword>
<keyword evidence="2" id="KW-1133">Transmembrane helix</keyword>
<organism evidence="3 4">
    <name type="scientific">Hyphococcus lacteus</name>
    <dbReference type="NCBI Taxonomy" id="3143536"/>
    <lineage>
        <taxon>Bacteria</taxon>
        <taxon>Pseudomonadati</taxon>
        <taxon>Pseudomonadota</taxon>
        <taxon>Alphaproteobacteria</taxon>
        <taxon>Parvularculales</taxon>
        <taxon>Parvularculaceae</taxon>
        <taxon>Hyphococcus</taxon>
    </lineage>
</organism>
<name>A0ABV3Z0P6_9PROT</name>
<proteinExistence type="predicted"/>
<comment type="caution">
    <text evidence="3">The sequence shown here is derived from an EMBL/GenBank/DDBJ whole genome shotgun (WGS) entry which is preliminary data.</text>
</comment>
<evidence type="ECO:0000256" key="1">
    <source>
        <dbReference type="SAM" id="MobiDB-lite"/>
    </source>
</evidence>
<feature type="transmembrane region" description="Helical" evidence="2">
    <location>
        <begin position="146"/>
        <end position="174"/>
    </location>
</feature>
<evidence type="ECO:0000256" key="2">
    <source>
        <dbReference type="SAM" id="Phobius"/>
    </source>
</evidence>
<gene>
    <name evidence="3" type="ORF">ABFZ84_02200</name>
</gene>
<keyword evidence="4" id="KW-1185">Reference proteome</keyword>